<evidence type="ECO:0000256" key="4">
    <source>
        <dbReference type="SAM" id="SignalP"/>
    </source>
</evidence>
<evidence type="ECO:0000256" key="2">
    <source>
        <dbReference type="ARBA" id="ARBA00022801"/>
    </source>
</evidence>
<dbReference type="Proteomes" id="UP001159364">
    <property type="component" value="Linkage Group LG09"/>
</dbReference>
<dbReference type="Pfam" id="PF00657">
    <property type="entry name" value="Lipase_GDSL"/>
    <property type="match status" value="1"/>
</dbReference>
<accession>A0AAV8SQQ5</accession>
<keyword evidence="4" id="KW-0732">Signal</keyword>
<dbReference type="PANTHER" id="PTHR45648:SF106">
    <property type="entry name" value="ANTHER-SPECIFIC PROLINE-RICH PROTEIN APG"/>
    <property type="match status" value="1"/>
</dbReference>
<dbReference type="GO" id="GO:0016042">
    <property type="term" value="P:lipid catabolic process"/>
    <property type="evidence" value="ECO:0007669"/>
    <property type="project" value="UniProtKB-KW"/>
</dbReference>
<keyword evidence="6" id="KW-1185">Reference proteome</keyword>
<keyword evidence="3" id="KW-0442">Lipid degradation</keyword>
<feature type="chain" id="PRO_5043630985" description="GDSL esterase/lipase" evidence="4">
    <location>
        <begin position="27"/>
        <end position="354"/>
    </location>
</feature>
<proteinExistence type="inferred from homology"/>
<dbReference type="PANTHER" id="PTHR45648">
    <property type="entry name" value="GDSL LIPASE/ACYLHYDROLASE FAMILY PROTEIN (AFU_ORTHOLOGUE AFUA_4G14700)"/>
    <property type="match status" value="1"/>
</dbReference>
<keyword evidence="3" id="KW-0443">Lipid metabolism</keyword>
<gene>
    <name evidence="5" type="ORF">K2173_010698</name>
</gene>
<comment type="caution">
    <text evidence="5">The sequence shown here is derived from an EMBL/GenBank/DDBJ whole genome shotgun (WGS) entry which is preliminary data.</text>
</comment>
<dbReference type="SUPFAM" id="SSF52266">
    <property type="entry name" value="SGNH hydrolase"/>
    <property type="match status" value="1"/>
</dbReference>
<evidence type="ECO:0000313" key="6">
    <source>
        <dbReference type="Proteomes" id="UP001159364"/>
    </source>
</evidence>
<protein>
    <recommendedName>
        <fullName evidence="7">GDSL esterase/lipase</fullName>
    </recommendedName>
</protein>
<sequence length="354" mass="38038">MHKNTLLMGSFGVLSLLIVGLQVSVAQMVPAMYVFGDSLVDVGNNNHLPLSAVKANFPHNGIDFPGRKATGRFCNGKNAADVIAEKVGLPSSPPFLSLPSKNASSAITGVNFASGGAGIFNGSDQALKQSLPLTQQVGYYEQSVGNVGAQTQLSKSLIVIVIGSNDLFGYSGSSKLQKSTTPQQYVDLMAATLKGLVKRIYATGARKFLLAGVAPIGCSPSQRAKNKSEECNEHLNSMSVMYNQASKSMLEELKSELHGLSYSYFDTYTSLLNLIQKPSDYGFNEVKAACCGLGDLKANVPCLPIATYCSNRKDHVFWDPYHPTEIAARILVDTLFDGHPDYAFPINLRQLLAV</sequence>
<keyword evidence="2" id="KW-0378">Hydrolase</keyword>
<organism evidence="5 6">
    <name type="scientific">Erythroxylum novogranatense</name>
    <dbReference type="NCBI Taxonomy" id="1862640"/>
    <lineage>
        <taxon>Eukaryota</taxon>
        <taxon>Viridiplantae</taxon>
        <taxon>Streptophyta</taxon>
        <taxon>Embryophyta</taxon>
        <taxon>Tracheophyta</taxon>
        <taxon>Spermatophyta</taxon>
        <taxon>Magnoliopsida</taxon>
        <taxon>eudicotyledons</taxon>
        <taxon>Gunneridae</taxon>
        <taxon>Pentapetalae</taxon>
        <taxon>rosids</taxon>
        <taxon>fabids</taxon>
        <taxon>Malpighiales</taxon>
        <taxon>Erythroxylaceae</taxon>
        <taxon>Erythroxylum</taxon>
    </lineage>
</organism>
<dbReference type="InterPro" id="IPR035669">
    <property type="entry name" value="SGNH_plant_lipase-like"/>
</dbReference>
<evidence type="ECO:0000313" key="5">
    <source>
        <dbReference type="EMBL" id="KAJ8754607.1"/>
    </source>
</evidence>
<dbReference type="InterPro" id="IPR036514">
    <property type="entry name" value="SGNH_hydro_sf"/>
</dbReference>
<dbReference type="EMBL" id="JAIWQS010000009">
    <property type="protein sequence ID" value="KAJ8754607.1"/>
    <property type="molecule type" value="Genomic_DNA"/>
</dbReference>
<evidence type="ECO:0008006" key="7">
    <source>
        <dbReference type="Google" id="ProtNLM"/>
    </source>
</evidence>
<reference evidence="5 6" key="1">
    <citation type="submission" date="2021-09" db="EMBL/GenBank/DDBJ databases">
        <title>Genomic insights and catalytic innovation underlie evolution of tropane alkaloids biosynthesis.</title>
        <authorList>
            <person name="Wang Y.-J."/>
            <person name="Tian T."/>
            <person name="Huang J.-P."/>
            <person name="Huang S.-X."/>
        </authorList>
    </citation>
    <scope>NUCLEOTIDE SEQUENCE [LARGE SCALE GENOMIC DNA]</scope>
    <source>
        <strain evidence="5">KIB-2018</strain>
        <tissue evidence="5">Leaf</tissue>
    </source>
</reference>
<name>A0AAV8SQQ5_9ROSI</name>
<comment type="similarity">
    <text evidence="1">Belongs to the 'GDSL' lipolytic enzyme family.</text>
</comment>
<dbReference type="GO" id="GO:0016788">
    <property type="term" value="F:hydrolase activity, acting on ester bonds"/>
    <property type="evidence" value="ECO:0007669"/>
    <property type="project" value="InterPro"/>
</dbReference>
<dbReference type="AlphaFoldDB" id="A0AAV8SQQ5"/>
<feature type="signal peptide" evidence="4">
    <location>
        <begin position="1"/>
        <end position="26"/>
    </location>
</feature>
<dbReference type="InterPro" id="IPR001087">
    <property type="entry name" value="GDSL"/>
</dbReference>
<dbReference type="InterPro" id="IPR051058">
    <property type="entry name" value="GDSL_Est/Lipase"/>
</dbReference>
<evidence type="ECO:0000256" key="1">
    <source>
        <dbReference type="ARBA" id="ARBA00008668"/>
    </source>
</evidence>
<evidence type="ECO:0000256" key="3">
    <source>
        <dbReference type="ARBA" id="ARBA00022963"/>
    </source>
</evidence>
<dbReference type="Gene3D" id="3.40.50.1110">
    <property type="entry name" value="SGNH hydrolase"/>
    <property type="match status" value="1"/>
</dbReference>
<dbReference type="CDD" id="cd01837">
    <property type="entry name" value="SGNH_plant_lipase_like"/>
    <property type="match status" value="1"/>
</dbReference>